<gene>
    <name evidence="1" type="ORF">LEA_14462</name>
</gene>
<reference evidence="1" key="1">
    <citation type="journal article" date="2013" name="Environ. Microbiol.">
        <title>Microbiota from the distal guts of lean and obese adolescents exhibit partial functional redundancy besides clear differences in community structure.</title>
        <authorList>
            <person name="Ferrer M."/>
            <person name="Ruiz A."/>
            <person name="Lanza F."/>
            <person name="Haange S.B."/>
            <person name="Oberbach A."/>
            <person name="Till H."/>
            <person name="Bargiela R."/>
            <person name="Campoy C."/>
            <person name="Segura M.T."/>
            <person name="Richter M."/>
            <person name="von Bergen M."/>
            <person name="Seifert J."/>
            <person name="Suarez A."/>
        </authorList>
    </citation>
    <scope>NUCLEOTIDE SEQUENCE</scope>
</reference>
<dbReference type="Pfam" id="PF14584">
    <property type="entry name" value="DUF4446"/>
    <property type="match status" value="1"/>
</dbReference>
<proteinExistence type="predicted"/>
<evidence type="ECO:0000313" key="1">
    <source>
        <dbReference type="EMBL" id="EKC57223.1"/>
    </source>
</evidence>
<protein>
    <submittedName>
        <fullName evidence="1">Uncharacterized protein</fullName>
    </submittedName>
</protein>
<accession>K1SI14</accession>
<dbReference type="InterPro" id="IPR027981">
    <property type="entry name" value="DUF4446"/>
</dbReference>
<feature type="non-terminal residue" evidence="1">
    <location>
        <position position="1"/>
    </location>
</feature>
<sequence>YDAFKDVGGKLSFALAMLDKENSGFVLNAIHSREGCYTYVKEIVKGESYIVLGEEEKEALRQAVNAHNDIG</sequence>
<organism evidence="1">
    <name type="scientific">human gut metagenome</name>
    <dbReference type="NCBI Taxonomy" id="408170"/>
    <lineage>
        <taxon>unclassified sequences</taxon>
        <taxon>metagenomes</taxon>
        <taxon>organismal metagenomes</taxon>
    </lineage>
</organism>
<dbReference type="EMBL" id="AJWY01009838">
    <property type="protein sequence ID" value="EKC57223.1"/>
    <property type="molecule type" value="Genomic_DNA"/>
</dbReference>
<name>K1SI14_9ZZZZ</name>
<comment type="caution">
    <text evidence="1">The sequence shown here is derived from an EMBL/GenBank/DDBJ whole genome shotgun (WGS) entry which is preliminary data.</text>
</comment>
<dbReference type="AlphaFoldDB" id="K1SI14"/>